<dbReference type="Pfam" id="PF00117">
    <property type="entry name" value="GATase"/>
    <property type="match status" value="1"/>
</dbReference>
<organism evidence="3 4">
    <name type="scientific">Nocardioides daedukensis</name>
    <dbReference type="NCBI Taxonomy" id="634462"/>
    <lineage>
        <taxon>Bacteria</taxon>
        <taxon>Bacillati</taxon>
        <taxon>Actinomycetota</taxon>
        <taxon>Actinomycetes</taxon>
        <taxon>Propionibacteriales</taxon>
        <taxon>Nocardioidaceae</taxon>
        <taxon>Nocardioides</taxon>
    </lineage>
</organism>
<keyword evidence="1 3" id="KW-0315">Glutamine amidotransferase</keyword>
<dbReference type="PROSITE" id="PS51273">
    <property type="entry name" value="GATASE_TYPE_1"/>
    <property type="match status" value="1"/>
</dbReference>
<reference evidence="3 4" key="1">
    <citation type="submission" date="2020-07" db="EMBL/GenBank/DDBJ databases">
        <title>Sequencing the genomes of 1000 actinobacteria strains.</title>
        <authorList>
            <person name="Klenk H.-P."/>
        </authorList>
    </citation>
    <scope>NUCLEOTIDE SEQUENCE [LARGE SCALE GENOMIC DNA]</scope>
    <source>
        <strain evidence="3 4">DSM 23819</strain>
    </source>
</reference>
<dbReference type="CDD" id="cd01743">
    <property type="entry name" value="GATase1_Anthranilate_Synthase"/>
    <property type="match status" value="1"/>
</dbReference>
<dbReference type="GO" id="GO:0004049">
    <property type="term" value="F:anthranilate synthase activity"/>
    <property type="evidence" value="ECO:0007669"/>
    <property type="project" value="TreeGrafter"/>
</dbReference>
<dbReference type="NCBIfam" id="TIGR00566">
    <property type="entry name" value="trpG_papA"/>
    <property type="match status" value="1"/>
</dbReference>
<keyword evidence="4" id="KW-1185">Reference proteome</keyword>
<dbReference type="PRINTS" id="PR00099">
    <property type="entry name" value="CPSGATASE"/>
</dbReference>
<dbReference type="InterPro" id="IPR050472">
    <property type="entry name" value="Anth_synth/Amidotransfase"/>
</dbReference>
<dbReference type="PRINTS" id="PR00097">
    <property type="entry name" value="ANTSNTHASEII"/>
</dbReference>
<dbReference type="EMBL" id="JACCAA010000001">
    <property type="protein sequence ID" value="NYG59238.1"/>
    <property type="molecule type" value="Genomic_DNA"/>
</dbReference>
<accession>A0A7Y9S376</accession>
<sequence>MAPTPGRVVVVDHHDSYVWNLVHLVAAVTSELPVVVQHDEVEATYLLDFERIVLSPGPGHPANPGDFAVGNEVLLAGTTPVLGVCLGMQGLVTAYGGVVDRIAPAHGEVATVEHDGSSVFAGLASPLQAVRYHSLAALEVPGDLRVTAVCAGSGGEVVMGVRHRTLPLHGVQFHPESILSQHGQRLVENFLERPDD</sequence>
<dbReference type="GO" id="GO:0005829">
    <property type="term" value="C:cytosol"/>
    <property type="evidence" value="ECO:0007669"/>
    <property type="project" value="TreeGrafter"/>
</dbReference>
<dbReference type="RefSeq" id="WP_179502311.1">
    <property type="nucleotide sequence ID" value="NZ_JACCAA010000001.1"/>
</dbReference>
<gene>
    <name evidence="3" type="ORF">BJ980_002161</name>
</gene>
<protein>
    <submittedName>
        <fullName evidence="3">Anthranilate synthase/aminodeoxychorismate synthase-like glutamine amidotransferase</fullName>
    </submittedName>
</protein>
<dbReference type="Proteomes" id="UP000540656">
    <property type="component" value="Unassembled WGS sequence"/>
</dbReference>
<proteinExistence type="predicted"/>
<dbReference type="PANTHER" id="PTHR43418">
    <property type="entry name" value="MULTIFUNCTIONAL TRYPTOPHAN BIOSYNTHESIS PROTEIN-RELATED"/>
    <property type="match status" value="1"/>
</dbReference>
<dbReference type="GO" id="GO:0016740">
    <property type="term" value="F:transferase activity"/>
    <property type="evidence" value="ECO:0007669"/>
    <property type="project" value="UniProtKB-KW"/>
</dbReference>
<dbReference type="InterPro" id="IPR006221">
    <property type="entry name" value="TrpG/PapA_dom"/>
</dbReference>
<dbReference type="GO" id="GO:0000162">
    <property type="term" value="P:L-tryptophan biosynthetic process"/>
    <property type="evidence" value="ECO:0007669"/>
    <property type="project" value="TreeGrafter"/>
</dbReference>
<dbReference type="InterPro" id="IPR017926">
    <property type="entry name" value="GATASE"/>
</dbReference>
<dbReference type="InterPro" id="IPR029062">
    <property type="entry name" value="Class_I_gatase-like"/>
</dbReference>
<dbReference type="PANTHER" id="PTHR43418:SF4">
    <property type="entry name" value="MULTIFUNCTIONAL TRYPTOPHAN BIOSYNTHESIS PROTEIN"/>
    <property type="match status" value="1"/>
</dbReference>
<feature type="domain" description="Glutamine amidotransferase" evidence="2">
    <location>
        <begin position="9"/>
        <end position="191"/>
    </location>
</feature>
<evidence type="ECO:0000313" key="4">
    <source>
        <dbReference type="Proteomes" id="UP000540656"/>
    </source>
</evidence>
<dbReference type="AlphaFoldDB" id="A0A7Y9S376"/>
<comment type="caution">
    <text evidence="3">The sequence shown here is derived from an EMBL/GenBank/DDBJ whole genome shotgun (WGS) entry which is preliminary data.</text>
</comment>
<dbReference type="PRINTS" id="PR00096">
    <property type="entry name" value="GATASE"/>
</dbReference>
<dbReference type="Gene3D" id="3.40.50.880">
    <property type="match status" value="1"/>
</dbReference>
<keyword evidence="3" id="KW-0808">Transferase</keyword>
<evidence type="ECO:0000256" key="1">
    <source>
        <dbReference type="ARBA" id="ARBA00022962"/>
    </source>
</evidence>
<evidence type="ECO:0000313" key="3">
    <source>
        <dbReference type="EMBL" id="NYG59238.1"/>
    </source>
</evidence>
<evidence type="ECO:0000259" key="2">
    <source>
        <dbReference type="Pfam" id="PF00117"/>
    </source>
</evidence>
<dbReference type="SUPFAM" id="SSF52317">
    <property type="entry name" value="Class I glutamine amidotransferase-like"/>
    <property type="match status" value="1"/>
</dbReference>
<name>A0A7Y9S376_9ACTN</name>